<keyword evidence="10" id="KW-1185">Reference proteome</keyword>
<dbReference type="EMBL" id="SMGK01000002">
    <property type="protein sequence ID" value="TCK73484.1"/>
    <property type="molecule type" value="Genomic_DNA"/>
</dbReference>
<proteinExistence type="inferred from homology"/>
<comment type="function">
    <text evidence="1">Part of the ABC transporter complex PstSACB involved in phosphate import.</text>
</comment>
<protein>
    <recommendedName>
        <fullName evidence="6">Phosphate-binding protein</fullName>
    </recommendedName>
</protein>
<comment type="caution">
    <text evidence="9">The sequence shown here is derived from an EMBL/GenBank/DDBJ whole genome shotgun (WGS) entry which is preliminary data.</text>
</comment>
<dbReference type="SUPFAM" id="SSF53850">
    <property type="entry name" value="Periplasmic binding protein-like II"/>
    <property type="match status" value="1"/>
</dbReference>
<dbReference type="OrthoDB" id="9790048at2"/>
<comment type="subunit">
    <text evidence="3">The complex is composed of two ATP-binding proteins (PstB), two transmembrane proteins (PstC and PstA) and a solute-binding protein (PstS).</text>
</comment>
<dbReference type="InterPro" id="IPR005673">
    <property type="entry name" value="ABC_phos-bd_PstS"/>
</dbReference>
<dbReference type="GO" id="GO:0035435">
    <property type="term" value="P:phosphate ion transmembrane transport"/>
    <property type="evidence" value="ECO:0007669"/>
    <property type="project" value="InterPro"/>
</dbReference>
<dbReference type="Pfam" id="PF12849">
    <property type="entry name" value="PBP_like_2"/>
    <property type="match status" value="1"/>
</dbReference>
<dbReference type="GO" id="GO:0042301">
    <property type="term" value="F:phosphate ion binding"/>
    <property type="evidence" value="ECO:0007669"/>
    <property type="project" value="InterPro"/>
</dbReference>
<evidence type="ECO:0000256" key="5">
    <source>
        <dbReference type="ARBA" id="ARBA00022592"/>
    </source>
</evidence>
<dbReference type="NCBIfam" id="TIGR00975">
    <property type="entry name" value="3a0107s03"/>
    <property type="match status" value="1"/>
</dbReference>
<dbReference type="PANTHER" id="PTHR42996:SF1">
    <property type="entry name" value="PHOSPHATE-BINDING PROTEIN PSTS"/>
    <property type="match status" value="1"/>
</dbReference>
<organism evidence="9 10">
    <name type="scientific">Acidipila rosea</name>
    <dbReference type="NCBI Taxonomy" id="768535"/>
    <lineage>
        <taxon>Bacteria</taxon>
        <taxon>Pseudomonadati</taxon>
        <taxon>Acidobacteriota</taxon>
        <taxon>Terriglobia</taxon>
        <taxon>Terriglobales</taxon>
        <taxon>Acidobacteriaceae</taxon>
        <taxon>Acidipila</taxon>
    </lineage>
</organism>
<dbReference type="RefSeq" id="WP_131993049.1">
    <property type="nucleotide sequence ID" value="NZ_SMGK01000002.1"/>
</dbReference>
<dbReference type="Gene3D" id="3.40.190.10">
    <property type="entry name" value="Periplasmic binding protein-like II"/>
    <property type="match status" value="2"/>
</dbReference>
<dbReference type="Proteomes" id="UP000295210">
    <property type="component" value="Unassembled WGS sequence"/>
</dbReference>
<dbReference type="GO" id="GO:0043190">
    <property type="term" value="C:ATP-binding cassette (ABC) transporter complex"/>
    <property type="evidence" value="ECO:0007669"/>
    <property type="project" value="InterPro"/>
</dbReference>
<evidence type="ECO:0000259" key="8">
    <source>
        <dbReference type="Pfam" id="PF12849"/>
    </source>
</evidence>
<evidence type="ECO:0000256" key="3">
    <source>
        <dbReference type="ARBA" id="ARBA00011529"/>
    </source>
</evidence>
<dbReference type="InterPro" id="IPR024370">
    <property type="entry name" value="PBP_domain"/>
</dbReference>
<keyword evidence="5 6" id="KW-0592">Phosphate transport</keyword>
<accession>A0A4R1L5V2</accession>
<keyword evidence="7" id="KW-0732">Signal</keyword>
<evidence type="ECO:0000313" key="9">
    <source>
        <dbReference type="EMBL" id="TCK73484.1"/>
    </source>
</evidence>
<dbReference type="PANTHER" id="PTHR42996">
    <property type="entry name" value="PHOSPHATE-BINDING PROTEIN PSTS"/>
    <property type="match status" value="1"/>
</dbReference>
<feature type="chain" id="PRO_5020862731" description="Phosphate-binding protein" evidence="7">
    <location>
        <begin position="25"/>
        <end position="354"/>
    </location>
</feature>
<feature type="domain" description="PBP" evidence="8">
    <location>
        <begin position="26"/>
        <end position="318"/>
    </location>
</feature>
<comment type="similarity">
    <text evidence="2 6">Belongs to the PstS family.</text>
</comment>
<evidence type="ECO:0000313" key="10">
    <source>
        <dbReference type="Proteomes" id="UP000295210"/>
    </source>
</evidence>
<reference evidence="9 10" key="1">
    <citation type="submission" date="2019-03" db="EMBL/GenBank/DDBJ databases">
        <title>Genomic Encyclopedia of Type Strains, Phase IV (KMG-IV): sequencing the most valuable type-strain genomes for metagenomic binning, comparative biology and taxonomic classification.</title>
        <authorList>
            <person name="Goeker M."/>
        </authorList>
    </citation>
    <scope>NUCLEOTIDE SEQUENCE [LARGE SCALE GENOMIC DNA]</scope>
    <source>
        <strain evidence="9 10">DSM 103428</strain>
    </source>
</reference>
<name>A0A4R1L5V2_9BACT</name>
<gene>
    <name evidence="9" type="ORF">C7378_1097</name>
</gene>
<dbReference type="CDD" id="cd13565">
    <property type="entry name" value="PBP2_PstS"/>
    <property type="match status" value="1"/>
</dbReference>
<dbReference type="AlphaFoldDB" id="A0A4R1L5V2"/>
<sequence>MQISYKTVAVSGLALLLSGMTACKSSSGPESVTLSGAGSTFVNPVMSRWTEDFSKVHTNVQINYQSIGSGGGIQQVKAGTVDFGASDAALDDKQLATMSPVIQIPESAGPVCITYNLPELKEPLQLSAGVLADMFLGKIKSWQDAAIAKDNPGVKLPKEPVVIAHRTEGSGTTAIFTTYLSAVSPEWKSKVGANTSVNWPVGLGGKGSEGVTGQIRQTPGAIGYVELTYAQQNKLPVVAMKNEAGKYIAPSTDSTTAAINAFTAQLAQDPRTPIVNPPASAADAYPISGLTFLIIPKDGADKAKRSALKQFIQYVITDGQASAAKLNYAPLPDGVKQYDQQQLNMMTAAGQPIQ</sequence>
<dbReference type="PROSITE" id="PS51257">
    <property type="entry name" value="PROKAR_LIPOPROTEIN"/>
    <property type="match status" value="1"/>
</dbReference>
<dbReference type="PIRSF" id="PIRSF002756">
    <property type="entry name" value="PstS"/>
    <property type="match status" value="1"/>
</dbReference>
<feature type="signal peptide" evidence="7">
    <location>
        <begin position="1"/>
        <end position="24"/>
    </location>
</feature>
<evidence type="ECO:0000256" key="2">
    <source>
        <dbReference type="ARBA" id="ARBA00008725"/>
    </source>
</evidence>
<evidence type="ECO:0000256" key="1">
    <source>
        <dbReference type="ARBA" id="ARBA00002841"/>
    </source>
</evidence>
<dbReference type="InterPro" id="IPR050962">
    <property type="entry name" value="Phosphate-bind_PstS"/>
</dbReference>
<evidence type="ECO:0000256" key="4">
    <source>
        <dbReference type="ARBA" id="ARBA00022448"/>
    </source>
</evidence>
<evidence type="ECO:0000256" key="7">
    <source>
        <dbReference type="SAM" id="SignalP"/>
    </source>
</evidence>
<evidence type="ECO:0000256" key="6">
    <source>
        <dbReference type="PIRNR" id="PIRNR002756"/>
    </source>
</evidence>
<keyword evidence="4 6" id="KW-0813">Transport</keyword>